<dbReference type="InterPro" id="IPR027640">
    <property type="entry name" value="Kinesin-like_fam"/>
</dbReference>
<dbReference type="Gene3D" id="3.40.850.10">
    <property type="entry name" value="Kinesin motor domain"/>
    <property type="match status" value="1"/>
</dbReference>
<keyword evidence="4 7" id="KW-0175">Coiled coil</keyword>
<evidence type="ECO:0000256" key="5">
    <source>
        <dbReference type="ARBA" id="ARBA00023175"/>
    </source>
</evidence>
<evidence type="ECO:0000259" key="9">
    <source>
        <dbReference type="PROSITE" id="PS50067"/>
    </source>
</evidence>
<dbReference type="SMART" id="SM00129">
    <property type="entry name" value="KISc"/>
    <property type="match status" value="1"/>
</dbReference>
<feature type="coiled-coil region" evidence="7">
    <location>
        <begin position="489"/>
        <end position="537"/>
    </location>
</feature>
<dbReference type="EMBL" id="AJWJ01000117">
    <property type="protein sequence ID" value="KAF2075045.1"/>
    <property type="molecule type" value="Genomic_DNA"/>
</dbReference>
<evidence type="ECO:0000256" key="7">
    <source>
        <dbReference type="SAM" id="Coils"/>
    </source>
</evidence>
<feature type="compositionally biased region" description="Polar residues" evidence="8">
    <location>
        <begin position="1015"/>
        <end position="1024"/>
    </location>
</feature>
<feature type="compositionally biased region" description="Low complexity" evidence="8">
    <location>
        <begin position="406"/>
        <end position="416"/>
    </location>
</feature>
<dbReference type="Gene3D" id="1.10.287.1490">
    <property type="match status" value="1"/>
</dbReference>
<dbReference type="SUPFAM" id="SSF52540">
    <property type="entry name" value="P-loop containing nucleoside triphosphate hydrolases"/>
    <property type="match status" value="1"/>
</dbReference>
<dbReference type="InterPro" id="IPR036961">
    <property type="entry name" value="Kinesin_motor_dom_sf"/>
</dbReference>
<accession>A0A8J4V024</accession>
<evidence type="ECO:0000256" key="1">
    <source>
        <dbReference type="ARBA" id="ARBA00022448"/>
    </source>
</evidence>
<dbReference type="InterPro" id="IPR001752">
    <property type="entry name" value="Kinesin_motor_dom"/>
</dbReference>
<dbReference type="GO" id="GO:0007018">
    <property type="term" value="P:microtubule-based movement"/>
    <property type="evidence" value="ECO:0007669"/>
    <property type="project" value="InterPro"/>
</dbReference>
<keyword evidence="11" id="KW-1185">Reference proteome</keyword>
<feature type="coiled-coil region" evidence="7">
    <location>
        <begin position="1265"/>
        <end position="1626"/>
    </location>
</feature>
<feature type="coiled-coil region" evidence="7">
    <location>
        <begin position="631"/>
        <end position="898"/>
    </location>
</feature>
<evidence type="ECO:0000256" key="4">
    <source>
        <dbReference type="ARBA" id="ARBA00023054"/>
    </source>
</evidence>
<feature type="compositionally biased region" description="Basic and acidic residues" evidence="8">
    <location>
        <begin position="999"/>
        <end position="1014"/>
    </location>
</feature>
<reference evidence="10" key="1">
    <citation type="submission" date="2020-01" db="EMBL/GenBank/DDBJ databases">
        <title>Development of genomics and gene disruption for Polysphondylium violaceum indicates a role for the polyketide synthase stlB in stalk morphogenesis.</title>
        <authorList>
            <person name="Narita B."/>
            <person name="Kawabe Y."/>
            <person name="Kin K."/>
            <person name="Saito T."/>
            <person name="Gibbs R."/>
            <person name="Kuspa A."/>
            <person name="Muzny D."/>
            <person name="Queller D."/>
            <person name="Richards S."/>
            <person name="Strassman J."/>
            <person name="Sucgang R."/>
            <person name="Worley K."/>
            <person name="Schaap P."/>
        </authorList>
    </citation>
    <scope>NUCLEOTIDE SEQUENCE</scope>
    <source>
        <strain evidence="10">QSvi11</strain>
    </source>
</reference>
<sequence length="2029" mass="234220">MSNNNNNTSNNNIQEDDDKIKVAIRVRPLNSKELSSDQKIAWSVTTDSITQSFNNKNSFLYDYVFGMESNTKELYDAIANNIVLSSLKGINGTIFAYGQTSSGKTWSMKGNEQTPGIITLSIQEIFNYIAENTHQREYLLKVSYLEIYNEKIKDLLSNPTESNRNRKYKIYEDMYKGVYVEGIKEEIVSSIPQVLALMKSGEEKRHIGATNMNDNSSRSHTIFRMQIQSQDKVTGTLQLSVLTLVDLAGSERISSTGAEGIRLKEGGHINKSLMTLSKVINMLTEEKSRKHIPYRESKLTHILQSSLGGNSKTAIICTITPAFDHQEESLSTLNFAKRAKSIKNNYTINELALSLTSQQEIITLKQELSKSLEMNSHYQNIIKTMQQEEQDYSIVGTKRLFEELNSSPTSSTSSISQNYSKKQKKKRNTFDPSALTRISNQENDTFKNVEPIQLPLFEEKVTMTYEEFNVIQQDLEQSKQIGIQYDDMLVTLEGENNDLKKENTDLVEVIYQWESENRQLTEENRQLAEEKNQINIKFLKMNEFLLKVWQKSGALEEEVREIKRDSQAQIELIDDYEKVIADLQEKYQQELEYTSNTLDQHYQSQIIEIVQGKDRELELSQHKVQFLEYEYEKMASTIVEYETKIAALTKENQETSEKLFKEFQAASDEFASVVQDKDQQLKDAQCKFEEYQQKIESLNKENENRIKDIIQEHQVELQELSQDFDNRFTLSIQEKDRQHKEKLEALIQNNENLNESLALDQEIKVQKLIQDYENRIECLSHEINQAKSKVIEYEANFKETQTQLQGNVNGNQILIQEKENLTSFIRQQEETINNLIRENQEKINTLTKENQERTNTLIQESQEKINNLIKENVESLQIADYEKEEIQHQNQIDREILESENEKRMQVLAESYFNLQQDYEFVLNNYETVKASNQNLTSRMETFDSLWGPLKQEVEALTEDNIELKNYITELESKYNSLVDIFNSFDDGQKDILLNGSHPQKDNHSAAHDSERQQQMESELEASKTSIDSLKNEIDEKINLLSKLENDLTLSANELQLKNTLISKLESDIKLSIQQLESKSALILEMESEFLANVNIKETELKKLEIDNSLFKDNINKLEQQIQCHQSIIDEMKSQISTEQSANTDKQMYINQQETQMNLFSEMLKNISTQFDQNEKRKQELESKLILFSHHSDEYREAIRILESENQSLTKISRQNVDACILALKAKNSQIQQLNESYNYLLDKYNSIYQLFNDMVNKIDSNPLLEEYNNLIETYNQLIAEKQDLELTINQQVQDIENLTQSHNAERNNLLAEITNLQNQLNKVKKAPKSQAEREKDIQKKEIDKIKEKYNALEIKYKQLSSEKSTLSSEKTSHEKEIKDLKRSLTQVESELEKIKNVKTAADVKAKEFAALNKSVETLSKNVETLKTNINELQAEITKKDADIQDKQTAITTMTSDLESRDSKIISLTADLDSSTGKVAELIDNKEKLEKELQDSTKEISTLKETLVNSESQFNATIQEKSTIIESIEKERSDLGLELKQLYDTYNQFKESTAQEKDSTNKTIKDLEDKIAGCENDIKTLGENLAATQETLDGKCLQLSCVQKQYQNLLDDIDVNRNEIEKLRQANTMVRETSVEKIKELSDEIIAFKEKCKVEINDKDRSNNKMVDRQNLQDIEINQLQERIYQLTNARKQQENDITELENTIFNLENKCKSFAIQVDSLEIELEAERQSSKMLEKTTKKQLEDAFDLVEERKQQDESRTKILEQELIIQQDYNNLKKEVELLEQDISVKQQYISKLSQSLKEKDDEVVQLTKQFNDKDNQVNRMTKDFEDKENQYLDKIDSYYLNIKQLERTKVTLNNTIKTLQLKIDKLESQPSTTTTTAPTLPNNNTTTATTSRPLAPISTKQTPLDANGKPIKSILKKTLPSLDPSSNAIISGGIPIASSILTSSHAIAKHFTNKHQDSTIFKDLSTPDVLERPNKKIRVVITQTKDTPTDGLITTSQTLVKKSLVSSSQQQNIENKENKINN</sequence>
<feature type="region of interest" description="Disordered" evidence="8">
    <location>
        <begin position="1876"/>
        <end position="1915"/>
    </location>
</feature>
<comment type="similarity">
    <text evidence="6">Belongs to the TRAFAC class myosin-kinesin ATPase superfamily. Kinesin family.</text>
</comment>
<keyword evidence="1" id="KW-0813">Transport</keyword>
<dbReference type="Pfam" id="PF00225">
    <property type="entry name" value="Kinesin"/>
    <property type="match status" value="1"/>
</dbReference>
<name>A0A8J4V024_9MYCE</name>
<protein>
    <recommendedName>
        <fullName evidence="9">Kinesin motor domain-containing protein</fullName>
    </recommendedName>
</protein>
<feature type="binding site" evidence="6">
    <location>
        <begin position="98"/>
        <end position="105"/>
    </location>
    <ligand>
        <name>ATP</name>
        <dbReference type="ChEBI" id="CHEBI:30616"/>
    </ligand>
</feature>
<dbReference type="PRINTS" id="PR00380">
    <property type="entry name" value="KINESINHEAVY"/>
</dbReference>
<dbReference type="Proteomes" id="UP000695562">
    <property type="component" value="Unassembled WGS sequence"/>
</dbReference>
<dbReference type="GO" id="GO:0000278">
    <property type="term" value="P:mitotic cell cycle"/>
    <property type="evidence" value="ECO:0007669"/>
    <property type="project" value="TreeGrafter"/>
</dbReference>
<keyword evidence="5 6" id="KW-0505">Motor protein</keyword>
<keyword evidence="3 6" id="KW-0067">ATP-binding</keyword>
<comment type="caution">
    <text evidence="10">The sequence shown here is derived from an EMBL/GenBank/DDBJ whole genome shotgun (WGS) entry which is preliminary data.</text>
</comment>
<feature type="coiled-coil region" evidence="7">
    <location>
        <begin position="1101"/>
        <end position="1135"/>
    </location>
</feature>
<dbReference type="GO" id="GO:0005524">
    <property type="term" value="F:ATP binding"/>
    <property type="evidence" value="ECO:0007669"/>
    <property type="project" value="UniProtKB-UniRule"/>
</dbReference>
<feature type="compositionally biased region" description="Low complexity" evidence="8">
    <location>
        <begin position="1877"/>
        <end position="1903"/>
    </location>
</feature>
<feature type="coiled-coil region" evidence="7">
    <location>
        <begin position="1164"/>
        <end position="1212"/>
    </location>
</feature>
<dbReference type="PANTHER" id="PTHR47968:SF75">
    <property type="entry name" value="CENTROMERE-ASSOCIATED PROTEIN E"/>
    <property type="match status" value="1"/>
</dbReference>
<dbReference type="PROSITE" id="PS50067">
    <property type="entry name" value="KINESIN_MOTOR_2"/>
    <property type="match status" value="1"/>
</dbReference>
<dbReference type="PROSITE" id="PS00411">
    <property type="entry name" value="KINESIN_MOTOR_1"/>
    <property type="match status" value="1"/>
</dbReference>
<evidence type="ECO:0000313" key="11">
    <source>
        <dbReference type="Proteomes" id="UP000695562"/>
    </source>
</evidence>
<evidence type="ECO:0000256" key="6">
    <source>
        <dbReference type="PROSITE-ProRule" id="PRU00283"/>
    </source>
</evidence>
<evidence type="ECO:0000256" key="8">
    <source>
        <dbReference type="SAM" id="MobiDB-lite"/>
    </source>
</evidence>
<keyword evidence="2 6" id="KW-0547">Nucleotide-binding</keyword>
<organism evidence="10 11">
    <name type="scientific">Polysphondylium violaceum</name>
    <dbReference type="NCBI Taxonomy" id="133409"/>
    <lineage>
        <taxon>Eukaryota</taxon>
        <taxon>Amoebozoa</taxon>
        <taxon>Evosea</taxon>
        <taxon>Eumycetozoa</taxon>
        <taxon>Dictyostelia</taxon>
        <taxon>Dictyosteliales</taxon>
        <taxon>Dictyosteliaceae</taxon>
        <taxon>Polysphondylium</taxon>
    </lineage>
</organism>
<feature type="region of interest" description="Disordered" evidence="8">
    <location>
        <begin position="993"/>
        <end position="1024"/>
    </location>
</feature>
<dbReference type="GO" id="GO:0003777">
    <property type="term" value="F:microtubule motor activity"/>
    <property type="evidence" value="ECO:0007669"/>
    <property type="project" value="InterPro"/>
</dbReference>
<feature type="coiled-coil region" evidence="7">
    <location>
        <begin position="1677"/>
        <end position="1876"/>
    </location>
</feature>
<dbReference type="InterPro" id="IPR027417">
    <property type="entry name" value="P-loop_NTPase"/>
</dbReference>
<evidence type="ECO:0000313" key="10">
    <source>
        <dbReference type="EMBL" id="KAF2075045.1"/>
    </source>
</evidence>
<dbReference type="GO" id="GO:0008017">
    <property type="term" value="F:microtubule binding"/>
    <property type="evidence" value="ECO:0007669"/>
    <property type="project" value="InterPro"/>
</dbReference>
<dbReference type="OrthoDB" id="21525at2759"/>
<dbReference type="FunFam" id="3.40.850.10:FF:000177">
    <property type="entry name" value="Kinesin-like protein"/>
    <property type="match status" value="1"/>
</dbReference>
<dbReference type="GO" id="GO:0005874">
    <property type="term" value="C:microtubule"/>
    <property type="evidence" value="ECO:0007669"/>
    <property type="project" value="TreeGrafter"/>
</dbReference>
<feature type="coiled-coil region" evidence="7">
    <location>
        <begin position="566"/>
        <end position="593"/>
    </location>
</feature>
<gene>
    <name evidence="10" type="ORF">CYY_003655</name>
</gene>
<dbReference type="InterPro" id="IPR019821">
    <property type="entry name" value="Kinesin_motor_CS"/>
</dbReference>
<dbReference type="CDD" id="cd01374">
    <property type="entry name" value="KISc_CENP_E"/>
    <property type="match status" value="1"/>
</dbReference>
<evidence type="ECO:0000256" key="3">
    <source>
        <dbReference type="ARBA" id="ARBA00022840"/>
    </source>
</evidence>
<feature type="domain" description="Kinesin motor" evidence="9">
    <location>
        <begin position="19"/>
        <end position="342"/>
    </location>
</feature>
<evidence type="ECO:0000256" key="2">
    <source>
        <dbReference type="ARBA" id="ARBA00022741"/>
    </source>
</evidence>
<feature type="region of interest" description="Disordered" evidence="8">
    <location>
        <begin position="405"/>
        <end position="430"/>
    </location>
</feature>
<dbReference type="PANTHER" id="PTHR47968">
    <property type="entry name" value="CENTROMERE PROTEIN E"/>
    <property type="match status" value="1"/>
</dbReference>
<proteinExistence type="inferred from homology"/>